<dbReference type="SUPFAM" id="SSF47473">
    <property type="entry name" value="EF-hand"/>
    <property type="match status" value="1"/>
</dbReference>
<dbReference type="InterPro" id="IPR000261">
    <property type="entry name" value="EH_dom"/>
</dbReference>
<evidence type="ECO:0000256" key="9">
    <source>
        <dbReference type="ARBA" id="ARBA00023212"/>
    </source>
</evidence>
<feature type="domain" description="EH" evidence="11">
    <location>
        <begin position="15"/>
        <end position="93"/>
    </location>
</feature>
<dbReference type="PROSITE" id="PS50031">
    <property type="entry name" value="EH"/>
    <property type="match status" value="1"/>
</dbReference>
<keyword evidence="6" id="KW-0677">Repeat</keyword>
<keyword evidence="7" id="KW-0175">Coiled coil</keyword>
<dbReference type="Gene3D" id="1.10.238.10">
    <property type="entry name" value="EF-hand"/>
    <property type="match status" value="1"/>
</dbReference>
<evidence type="ECO:0000313" key="13">
    <source>
        <dbReference type="Proteomes" id="UP001212152"/>
    </source>
</evidence>
<sequence>MSQSQDFDWYISPAERFAAETQFAKYSQDEDEVALSQLQPLFQLSRLSEHEFSQIWQIIDIRIRQRINLEQFVYFAHVLNTRRKGKPIPSGVPLDVKEAFLKEPEVSATASHIRPSTTGRDVGASTSRSTRELEEELARAEADIRAARTQESAAREYLRELETTRAEAEGLADYKRREAAARKGEAAARPPLGSVVASSPAGGAPGSVEELLSKLTAEAEMLKRQQGELQREIAGL</sequence>
<reference evidence="12" key="1">
    <citation type="submission" date="2020-05" db="EMBL/GenBank/DDBJ databases">
        <title>Phylogenomic resolution of chytrid fungi.</title>
        <authorList>
            <person name="Stajich J.E."/>
            <person name="Amses K."/>
            <person name="Simmons R."/>
            <person name="Seto K."/>
            <person name="Myers J."/>
            <person name="Bonds A."/>
            <person name="Quandt C.A."/>
            <person name="Barry K."/>
            <person name="Liu P."/>
            <person name="Grigoriev I."/>
            <person name="Longcore J.E."/>
            <person name="James T.Y."/>
        </authorList>
    </citation>
    <scope>NUCLEOTIDE SEQUENCE</scope>
    <source>
        <strain evidence="12">JEL0379</strain>
    </source>
</reference>
<evidence type="ECO:0000256" key="5">
    <source>
        <dbReference type="ARBA" id="ARBA00022583"/>
    </source>
</evidence>
<proteinExistence type="predicted"/>
<feature type="compositionally biased region" description="Polar residues" evidence="10">
    <location>
        <begin position="108"/>
        <end position="119"/>
    </location>
</feature>
<dbReference type="PANTHER" id="PTHR11216">
    <property type="entry name" value="EH DOMAIN"/>
    <property type="match status" value="1"/>
</dbReference>
<dbReference type="GO" id="GO:0030479">
    <property type="term" value="C:actin cortical patch"/>
    <property type="evidence" value="ECO:0007669"/>
    <property type="project" value="UniProtKB-SubCell"/>
</dbReference>
<keyword evidence="8" id="KW-0472">Membrane</keyword>
<dbReference type="Proteomes" id="UP001212152">
    <property type="component" value="Unassembled WGS sequence"/>
</dbReference>
<feature type="region of interest" description="Disordered" evidence="10">
    <location>
        <begin position="182"/>
        <end position="209"/>
    </location>
</feature>
<keyword evidence="5" id="KW-0254">Endocytosis</keyword>
<organism evidence="12 13">
    <name type="scientific">Geranomyces variabilis</name>
    <dbReference type="NCBI Taxonomy" id="109894"/>
    <lineage>
        <taxon>Eukaryota</taxon>
        <taxon>Fungi</taxon>
        <taxon>Fungi incertae sedis</taxon>
        <taxon>Chytridiomycota</taxon>
        <taxon>Chytridiomycota incertae sedis</taxon>
        <taxon>Chytridiomycetes</taxon>
        <taxon>Spizellomycetales</taxon>
        <taxon>Powellomycetaceae</taxon>
        <taxon>Geranomyces</taxon>
    </lineage>
</organism>
<dbReference type="Pfam" id="PF12763">
    <property type="entry name" value="EH"/>
    <property type="match status" value="1"/>
</dbReference>
<dbReference type="AlphaFoldDB" id="A0AAD5THN3"/>
<keyword evidence="4" id="KW-0963">Cytoplasm</keyword>
<evidence type="ECO:0000256" key="2">
    <source>
        <dbReference type="ARBA" id="ARBA00004134"/>
    </source>
</evidence>
<dbReference type="GO" id="GO:0016197">
    <property type="term" value="P:endosomal transport"/>
    <property type="evidence" value="ECO:0007669"/>
    <property type="project" value="TreeGrafter"/>
</dbReference>
<evidence type="ECO:0000256" key="10">
    <source>
        <dbReference type="SAM" id="MobiDB-lite"/>
    </source>
</evidence>
<keyword evidence="13" id="KW-1185">Reference proteome</keyword>
<dbReference type="GO" id="GO:0006897">
    <property type="term" value="P:endocytosis"/>
    <property type="evidence" value="ECO:0007669"/>
    <property type="project" value="TreeGrafter"/>
</dbReference>
<dbReference type="EMBL" id="JADGJQ010000058">
    <property type="protein sequence ID" value="KAJ3174913.1"/>
    <property type="molecule type" value="Genomic_DNA"/>
</dbReference>
<dbReference type="GO" id="GO:0005768">
    <property type="term" value="C:endosome"/>
    <property type="evidence" value="ECO:0007669"/>
    <property type="project" value="UniProtKB-SubCell"/>
</dbReference>
<evidence type="ECO:0000256" key="8">
    <source>
        <dbReference type="ARBA" id="ARBA00023136"/>
    </source>
</evidence>
<evidence type="ECO:0000256" key="4">
    <source>
        <dbReference type="ARBA" id="ARBA00022490"/>
    </source>
</evidence>
<gene>
    <name evidence="12" type="primary">END3</name>
    <name evidence="12" type="ORF">HDU87_006579</name>
</gene>
<evidence type="ECO:0000256" key="7">
    <source>
        <dbReference type="ARBA" id="ARBA00023054"/>
    </source>
</evidence>
<dbReference type="SMART" id="SM00027">
    <property type="entry name" value="EH"/>
    <property type="match status" value="1"/>
</dbReference>
<evidence type="ECO:0000313" key="12">
    <source>
        <dbReference type="EMBL" id="KAJ3174913.1"/>
    </source>
</evidence>
<dbReference type="GO" id="GO:0005886">
    <property type="term" value="C:plasma membrane"/>
    <property type="evidence" value="ECO:0007669"/>
    <property type="project" value="TreeGrafter"/>
</dbReference>
<name>A0AAD5THN3_9FUNG</name>
<evidence type="ECO:0000256" key="3">
    <source>
        <dbReference type="ARBA" id="ARBA00004413"/>
    </source>
</evidence>
<comment type="subcellular location">
    <subcellularLocation>
        <location evidence="3">Cell membrane</location>
        <topology evidence="3">Peripheral membrane protein</topology>
        <orientation evidence="3">Cytoplasmic side</orientation>
    </subcellularLocation>
    <subcellularLocation>
        <location evidence="2">Cytoplasm</location>
        <location evidence="2">Cytoskeleton</location>
        <location evidence="2">Actin patch</location>
    </subcellularLocation>
    <subcellularLocation>
        <location evidence="1">Endosome membrane</location>
        <topology evidence="1">Peripheral membrane protein</topology>
        <orientation evidence="1">Cytoplasmic side</orientation>
    </subcellularLocation>
</comment>
<evidence type="ECO:0000256" key="6">
    <source>
        <dbReference type="ARBA" id="ARBA00022737"/>
    </source>
</evidence>
<accession>A0AAD5THN3</accession>
<protein>
    <submittedName>
        <fullName evidence="12">Endocytosis defective- protein</fullName>
    </submittedName>
</protein>
<evidence type="ECO:0000259" key="11">
    <source>
        <dbReference type="PROSITE" id="PS50031"/>
    </source>
</evidence>
<feature type="region of interest" description="Disordered" evidence="10">
    <location>
        <begin position="107"/>
        <end position="132"/>
    </location>
</feature>
<comment type="caution">
    <text evidence="12">The sequence shown here is derived from an EMBL/GenBank/DDBJ whole genome shotgun (WGS) entry which is preliminary data.</text>
</comment>
<evidence type="ECO:0000256" key="1">
    <source>
        <dbReference type="ARBA" id="ARBA00004125"/>
    </source>
</evidence>
<dbReference type="PANTHER" id="PTHR11216:SF173">
    <property type="entry name" value="ACTIN CYTOSKELETON-REGULATORY COMPLEX PROTEIN PAN1"/>
    <property type="match status" value="1"/>
</dbReference>
<dbReference type="InterPro" id="IPR011992">
    <property type="entry name" value="EF-hand-dom_pair"/>
</dbReference>
<keyword evidence="9" id="KW-0206">Cytoskeleton</keyword>